<proteinExistence type="predicted"/>
<protein>
    <recommendedName>
        <fullName evidence="3">Retrotransposon gag domain-containing protein</fullName>
    </recommendedName>
</protein>
<organism evidence="1 2">
    <name type="scientific">Austropuccinia psidii MF-1</name>
    <dbReference type="NCBI Taxonomy" id="1389203"/>
    <lineage>
        <taxon>Eukaryota</taxon>
        <taxon>Fungi</taxon>
        <taxon>Dikarya</taxon>
        <taxon>Basidiomycota</taxon>
        <taxon>Pucciniomycotina</taxon>
        <taxon>Pucciniomycetes</taxon>
        <taxon>Pucciniales</taxon>
        <taxon>Sphaerophragmiaceae</taxon>
        <taxon>Austropuccinia</taxon>
    </lineage>
</organism>
<dbReference type="EMBL" id="AVOT02008728">
    <property type="protein sequence ID" value="MBW0486607.1"/>
    <property type="molecule type" value="Genomic_DNA"/>
</dbReference>
<evidence type="ECO:0000313" key="1">
    <source>
        <dbReference type="EMBL" id="MBW0486607.1"/>
    </source>
</evidence>
<dbReference type="Proteomes" id="UP000765509">
    <property type="component" value="Unassembled WGS sequence"/>
</dbReference>
<comment type="caution">
    <text evidence="1">The sequence shown here is derived from an EMBL/GenBank/DDBJ whole genome shotgun (WGS) entry which is preliminary data.</text>
</comment>
<evidence type="ECO:0000313" key="2">
    <source>
        <dbReference type="Proteomes" id="UP000765509"/>
    </source>
</evidence>
<dbReference type="OrthoDB" id="2447685at2759"/>
<reference evidence="1" key="1">
    <citation type="submission" date="2021-03" db="EMBL/GenBank/DDBJ databases">
        <title>Draft genome sequence of rust myrtle Austropuccinia psidii MF-1, a brazilian biotype.</title>
        <authorList>
            <person name="Quecine M.C."/>
            <person name="Pachon D.M.R."/>
            <person name="Bonatelli M.L."/>
            <person name="Correr F.H."/>
            <person name="Franceschini L.M."/>
            <person name="Leite T.F."/>
            <person name="Margarido G.R.A."/>
            <person name="Almeida C.A."/>
            <person name="Ferrarezi J.A."/>
            <person name="Labate C.A."/>
        </authorList>
    </citation>
    <scope>NUCLEOTIDE SEQUENCE</scope>
    <source>
        <strain evidence="1">MF-1</strain>
    </source>
</reference>
<dbReference type="AlphaFoldDB" id="A0A9Q3CMV3"/>
<gene>
    <name evidence="1" type="ORF">O181_026322</name>
</gene>
<accession>A0A9Q3CMV3</accession>
<sequence length="335" mass="38793">MPVQYLPPARQTRSQAIGQAFLTPTPRDPLDRTPAALQLRACLDRGPKLEGGKRAKKIKLIFRSSTGWPPLAQFNQPFSHQSEPSLLAIMQHITQIMANIQEASSSEDSRPPSMKAPECFDGTQPYKVRSFLQSFQLIFQNDQAYFSEDRKKFLYSTLFLIGRAAKLIEPPLSNLTNQDRNYLLSLWALFESQLFTLFGDPNKVRKAEEELDSLIMKEGGHVSLYIADFRSLVSRTGDYSGRALVHHFRTEFPSRILDQLAYHPSRNYSLQDSMEIPLELDTRYHQRKKEKSHFQEKKPESQSQFLLILKIIQFQIKRRRRIFIFRRGTSPNLLC</sequence>
<keyword evidence="2" id="KW-1185">Reference proteome</keyword>
<evidence type="ECO:0008006" key="3">
    <source>
        <dbReference type="Google" id="ProtNLM"/>
    </source>
</evidence>
<name>A0A9Q3CMV3_9BASI</name>